<dbReference type="Proteomes" id="UP001223802">
    <property type="component" value="Chromosome"/>
</dbReference>
<gene>
    <name evidence="2" type="ORF">PU634_04895</name>
</gene>
<protein>
    <submittedName>
        <fullName evidence="2">Uncharacterized protein</fullName>
    </submittedName>
</protein>
<evidence type="ECO:0000313" key="2">
    <source>
        <dbReference type="EMBL" id="WMC11704.1"/>
    </source>
</evidence>
<reference evidence="2 3" key="1">
    <citation type="submission" date="2023-02" db="EMBL/GenBank/DDBJ databases">
        <title>Complete genome sequence of a novel bacterium Oceanimonas sp. NTOU-MSR1 isolated from marine coast sediment.</title>
        <authorList>
            <person name="Yang H.-T."/>
            <person name="Chen Y.-L."/>
            <person name="Ho Y.-N."/>
        </authorList>
    </citation>
    <scope>NUCLEOTIDE SEQUENCE [LARGE SCALE GENOMIC DNA]</scope>
    <source>
        <strain evidence="2 3">NTOU-MSR1</strain>
    </source>
</reference>
<evidence type="ECO:0000256" key="1">
    <source>
        <dbReference type="SAM" id="Coils"/>
    </source>
</evidence>
<name>A0AA50KQE6_9GAMM</name>
<dbReference type="AlphaFoldDB" id="A0AA50KQE6"/>
<accession>A0AA50KQE6</accession>
<evidence type="ECO:0000313" key="3">
    <source>
        <dbReference type="Proteomes" id="UP001223802"/>
    </source>
</evidence>
<keyword evidence="1" id="KW-0175">Coiled coil</keyword>
<dbReference type="RefSeq" id="WP_306762939.1">
    <property type="nucleotide sequence ID" value="NZ_CP118224.1"/>
</dbReference>
<dbReference type="EMBL" id="CP118224">
    <property type="protein sequence ID" value="WMC11704.1"/>
    <property type="molecule type" value="Genomic_DNA"/>
</dbReference>
<organism evidence="2 3">
    <name type="scientific">Oceanimonas pelagia</name>
    <dbReference type="NCBI Taxonomy" id="3028314"/>
    <lineage>
        <taxon>Bacteria</taxon>
        <taxon>Pseudomonadati</taxon>
        <taxon>Pseudomonadota</taxon>
        <taxon>Gammaproteobacteria</taxon>
        <taxon>Aeromonadales</taxon>
        <taxon>Aeromonadaceae</taxon>
        <taxon>Oceanimonas</taxon>
    </lineage>
</organism>
<keyword evidence="3" id="KW-1185">Reference proteome</keyword>
<proteinExistence type="predicted"/>
<feature type="coiled-coil region" evidence="1">
    <location>
        <begin position="65"/>
        <end position="92"/>
    </location>
</feature>
<sequence length="186" mass="20813">MSTPGHIDRIIERLDPVGREALEQQQAEMEAGVSKEGESSNELIIRALSFIATAKEEDGGEYNALMDGAKRISSLSQECEKLRQERDELAAHATELALHAGRCATELADLIDRHNTQGPDDGSMRYDHQTPWETLQVTRRRPVASLAEVKARAIEDAMSRINVSSNGRICYYELMDHADHLRKEAQ</sequence>
<dbReference type="KEGG" id="ope:PU634_04895"/>